<feature type="region of interest" description="Disordered" evidence="1">
    <location>
        <begin position="425"/>
        <end position="477"/>
    </location>
</feature>
<dbReference type="AlphaFoldDB" id="J3NT22"/>
<reference evidence="2" key="2">
    <citation type="submission" date="2010-07" db="EMBL/GenBank/DDBJ databases">
        <authorList>
            <consortium name="The Broad Institute Genome Sequencing Platform"/>
            <consortium name="Broad Institute Genome Sequencing Center for Infectious Disease"/>
            <person name="Ma L.-J."/>
            <person name="Dead R."/>
            <person name="Young S."/>
            <person name="Zeng Q."/>
            <person name="Koehrsen M."/>
            <person name="Alvarado L."/>
            <person name="Berlin A."/>
            <person name="Chapman S.B."/>
            <person name="Chen Z."/>
            <person name="Freedman E."/>
            <person name="Gellesch M."/>
            <person name="Goldberg J."/>
            <person name="Griggs A."/>
            <person name="Gujja S."/>
            <person name="Heilman E.R."/>
            <person name="Heiman D."/>
            <person name="Hepburn T."/>
            <person name="Howarth C."/>
            <person name="Jen D."/>
            <person name="Larson L."/>
            <person name="Mehta T."/>
            <person name="Neiman D."/>
            <person name="Pearson M."/>
            <person name="Roberts A."/>
            <person name="Saif S."/>
            <person name="Shea T."/>
            <person name="Shenoy N."/>
            <person name="Sisk P."/>
            <person name="Stolte C."/>
            <person name="Sykes S."/>
            <person name="Walk T."/>
            <person name="White J."/>
            <person name="Yandava C."/>
            <person name="Haas B."/>
            <person name="Nusbaum C."/>
            <person name="Birren B."/>
        </authorList>
    </citation>
    <scope>NUCLEOTIDE SEQUENCE</scope>
    <source>
        <strain evidence="2">R3-111a-1</strain>
    </source>
</reference>
<reference evidence="3" key="5">
    <citation type="submission" date="2018-04" db="UniProtKB">
        <authorList>
            <consortium name="EnsemblFungi"/>
        </authorList>
    </citation>
    <scope>IDENTIFICATION</scope>
    <source>
        <strain evidence="3">R3-111a-1</strain>
    </source>
</reference>
<keyword evidence="4" id="KW-1185">Reference proteome</keyword>
<dbReference type="EnsemblFungi" id="EJT79335">
    <property type="protein sequence ID" value="EJT79335"/>
    <property type="gene ID" value="GGTG_04420"/>
</dbReference>
<dbReference type="STRING" id="644352.J3NT22"/>
<protein>
    <submittedName>
        <fullName evidence="2 3">Uncharacterized protein</fullName>
    </submittedName>
</protein>
<evidence type="ECO:0000313" key="3">
    <source>
        <dbReference type="EnsemblFungi" id="EJT79335"/>
    </source>
</evidence>
<accession>J3NT22</accession>
<evidence type="ECO:0000313" key="2">
    <source>
        <dbReference type="EMBL" id="EJT79335.1"/>
    </source>
</evidence>
<reference evidence="4" key="1">
    <citation type="submission" date="2010-07" db="EMBL/GenBank/DDBJ databases">
        <title>The genome sequence of Gaeumannomyces graminis var. tritici strain R3-111a-1.</title>
        <authorList>
            <consortium name="The Broad Institute Genome Sequencing Platform"/>
            <person name="Ma L.-J."/>
            <person name="Dead R."/>
            <person name="Young S."/>
            <person name="Zeng Q."/>
            <person name="Koehrsen M."/>
            <person name="Alvarado L."/>
            <person name="Berlin A."/>
            <person name="Chapman S.B."/>
            <person name="Chen Z."/>
            <person name="Freedman E."/>
            <person name="Gellesch M."/>
            <person name="Goldberg J."/>
            <person name="Griggs A."/>
            <person name="Gujja S."/>
            <person name="Heilman E.R."/>
            <person name="Heiman D."/>
            <person name="Hepburn T."/>
            <person name="Howarth C."/>
            <person name="Jen D."/>
            <person name="Larson L."/>
            <person name="Mehta T."/>
            <person name="Neiman D."/>
            <person name="Pearson M."/>
            <person name="Roberts A."/>
            <person name="Saif S."/>
            <person name="Shea T."/>
            <person name="Shenoy N."/>
            <person name="Sisk P."/>
            <person name="Stolte C."/>
            <person name="Sykes S."/>
            <person name="Walk T."/>
            <person name="White J."/>
            <person name="Yandava C."/>
            <person name="Haas B."/>
            <person name="Nusbaum C."/>
            <person name="Birren B."/>
        </authorList>
    </citation>
    <scope>NUCLEOTIDE SEQUENCE [LARGE SCALE GENOMIC DNA]</scope>
    <source>
        <strain evidence="4">R3-111a-1</strain>
    </source>
</reference>
<reference evidence="2" key="3">
    <citation type="submission" date="2010-09" db="EMBL/GenBank/DDBJ databases">
        <title>Annotation of Gaeumannomyces graminis var. tritici R3-111a-1.</title>
        <authorList>
            <consortium name="The Broad Institute Genome Sequencing Platform"/>
            <person name="Ma L.-J."/>
            <person name="Dead R."/>
            <person name="Young S.K."/>
            <person name="Zeng Q."/>
            <person name="Gargeya S."/>
            <person name="Fitzgerald M."/>
            <person name="Haas B."/>
            <person name="Abouelleil A."/>
            <person name="Alvarado L."/>
            <person name="Arachchi H.M."/>
            <person name="Berlin A."/>
            <person name="Brown A."/>
            <person name="Chapman S.B."/>
            <person name="Chen Z."/>
            <person name="Dunbar C."/>
            <person name="Freedman E."/>
            <person name="Gearin G."/>
            <person name="Gellesch M."/>
            <person name="Goldberg J."/>
            <person name="Griggs A."/>
            <person name="Gujja S."/>
            <person name="Heiman D."/>
            <person name="Howarth C."/>
            <person name="Larson L."/>
            <person name="Lui A."/>
            <person name="MacDonald P.J.P."/>
            <person name="Mehta T."/>
            <person name="Montmayeur A."/>
            <person name="Murphy C."/>
            <person name="Neiman D."/>
            <person name="Pearson M."/>
            <person name="Priest M."/>
            <person name="Roberts A."/>
            <person name="Saif S."/>
            <person name="Shea T."/>
            <person name="Shenoy N."/>
            <person name="Sisk P."/>
            <person name="Stolte C."/>
            <person name="Sykes S."/>
            <person name="Yandava C."/>
            <person name="Wortman J."/>
            <person name="Nusbaum C."/>
            <person name="Birren B."/>
        </authorList>
    </citation>
    <scope>NUCLEOTIDE SEQUENCE</scope>
    <source>
        <strain evidence="2">R3-111a-1</strain>
    </source>
</reference>
<evidence type="ECO:0000256" key="1">
    <source>
        <dbReference type="SAM" id="MobiDB-lite"/>
    </source>
</evidence>
<sequence>MGGRQGLHDLLPSLLANVLIGHGGSIRTLRLENCKTTVKVMRELSRQDVPRVEERGATAMRCCCAQCPLFNSLPEAQRTWSEVCARRLETLENHLIESPASIVSLDNSHRSHRVGFWLVPHTERYAITASTTHQSRAAQTSEALASDRKRDVLAFPFLAIEFKCTGPSGSNLWVAENQCLGASASCVNIAERLSRQLASIDHEKHLGASASETSPWLSRLTIHPTTYTFWPEKQALPKPFWTFLQVTYVQDVYFGGPHVAGKRLPAEHADIVSRGWAWFEKDFMDLQICDRWDAPWEPISQELRSGLRHAIYGISHGQLSDGCSISYMHGASDKGTWDCISGPARGLLSLAGAPAAPGGGGAPWWSHQPPATDKLISRLIACGVVRGSGSPSTKSNAWNKGDRHFAAHPPAHRSAALQAVGCGMSKQGGGAKRREDDWARIPSSGKPPRWATVGPPLSGRPATKAAAVTAQTTAVRR</sequence>
<name>J3NT22_GAET3</name>
<dbReference type="GeneID" id="20344878"/>
<feature type="compositionally biased region" description="Low complexity" evidence="1">
    <location>
        <begin position="462"/>
        <end position="477"/>
    </location>
</feature>
<dbReference type="VEuPathDB" id="FungiDB:GGTG_04420"/>
<dbReference type="EMBL" id="GL385396">
    <property type="protein sequence ID" value="EJT79335.1"/>
    <property type="molecule type" value="Genomic_DNA"/>
</dbReference>
<dbReference type="OrthoDB" id="5233438at2759"/>
<dbReference type="HOGENOM" id="CLU_572431_0_0_1"/>
<proteinExistence type="predicted"/>
<gene>
    <name evidence="3" type="primary">20344878</name>
    <name evidence="2" type="ORF">GGTG_04420</name>
</gene>
<dbReference type="RefSeq" id="XP_009220480.1">
    <property type="nucleotide sequence ID" value="XM_009222216.1"/>
</dbReference>
<organism evidence="2">
    <name type="scientific">Gaeumannomyces tritici (strain R3-111a-1)</name>
    <name type="common">Wheat and barley take-all root rot fungus</name>
    <name type="synonym">Gaeumannomyces graminis var. tritici</name>
    <dbReference type="NCBI Taxonomy" id="644352"/>
    <lineage>
        <taxon>Eukaryota</taxon>
        <taxon>Fungi</taxon>
        <taxon>Dikarya</taxon>
        <taxon>Ascomycota</taxon>
        <taxon>Pezizomycotina</taxon>
        <taxon>Sordariomycetes</taxon>
        <taxon>Sordariomycetidae</taxon>
        <taxon>Magnaporthales</taxon>
        <taxon>Magnaporthaceae</taxon>
        <taxon>Gaeumannomyces</taxon>
    </lineage>
</organism>
<evidence type="ECO:0000313" key="4">
    <source>
        <dbReference type="Proteomes" id="UP000006039"/>
    </source>
</evidence>
<reference evidence="3" key="4">
    <citation type="journal article" date="2015" name="G3 (Bethesda)">
        <title>Genome sequences of three phytopathogenic species of the Magnaporthaceae family of fungi.</title>
        <authorList>
            <person name="Okagaki L.H."/>
            <person name="Nunes C.C."/>
            <person name="Sailsbery J."/>
            <person name="Clay B."/>
            <person name="Brown D."/>
            <person name="John T."/>
            <person name="Oh Y."/>
            <person name="Young N."/>
            <person name="Fitzgerald M."/>
            <person name="Haas B.J."/>
            <person name="Zeng Q."/>
            <person name="Young S."/>
            <person name="Adiconis X."/>
            <person name="Fan L."/>
            <person name="Levin J.Z."/>
            <person name="Mitchell T.K."/>
            <person name="Okubara P.A."/>
            <person name="Farman M.L."/>
            <person name="Kohn L.M."/>
            <person name="Birren B."/>
            <person name="Ma L.-J."/>
            <person name="Dean R.A."/>
        </authorList>
    </citation>
    <scope>NUCLEOTIDE SEQUENCE</scope>
    <source>
        <strain evidence="3">R3-111a-1</strain>
    </source>
</reference>
<dbReference type="Proteomes" id="UP000006039">
    <property type="component" value="Unassembled WGS sequence"/>
</dbReference>